<dbReference type="PANTHER" id="PTHR42711">
    <property type="entry name" value="ABC TRANSPORTER ATP-BINDING PROTEIN"/>
    <property type="match status" value="1"/>
</dbReference>
<evidence type="ECO:0000256" key="1">
    <source>
        <dbReference type="ARBA" id="ARBA00004202"/>
    </source>
</evidence>
<evidence type="ECO:0000256" key="5">
    <source>
        <dbReference type="ARBA" id="ARBA00023251"/>
    </source>
</evidence>
<dbReference type="InterPro" id="IPR027417">
    <property type="entry name" value="P-loop_NTPase"/>
</dbReference>
<dbReference type="SMART" id="SM00382">
    <property type="entry name" value="AAA"/>
    <property type="match status" value="1"/>
</dbReference>
<comment type="subcellular location">
    <subcellularLocation>
        <location evidence="1">Cell membrane</location>
        <topology evidence="1">Peripheral membrane protein</topology>
    </subcellularLocation>
</comment>
<feature type="non-terminal residue" evidence="7">
    <location>
        <position position="286"/>
    </location>
</feature>
<dbReference type="Gene3D" id="3.40.50.300">
    <property type="entry name" value="P-loop containing nucleotide triphosphate hydrolases"/>
    <property type="match status" value="1"/>
</dbReference>
<dbReference type="Proteomes" id="UP001589788">
    <property type="component" value="Unassembled WGS sequence"/>
</dbReference>
<dbReference type="PANTHER" id="PTHR42711:SF16">
    <property type="entry name" value="ABC TRANSPORTER ATP-BINDING PROTEIN"/>
    <property type="match status" value="1"/>
</dbReference>
<dbReference type="CDD" id="cd03230">
    <property type="entry name" value="ABC_DR_subfamily_A"/>
    <property type="match status" value="1"/>
</dbReference>
<dbReference type="InterPro" id="IPR003439">
    <property type="entry name" value="ABC_transporter-like_ATP-bd"/>
</dbReference>
<feature type="domain" description="ABC transporter" evidence="6">
    <location>
        <begin position="18"/>
        <end position="243"/>
    </location>
</feature>
<evidence type="ECO:0000256" key="3">
    <source>
        <dbReference type="ARBA" id="ARBA00022741"/>
    </source>
</evidence>
<dbReference type="InterPro" id="IPR003593">
    <property type="entry name" value="AAA+_ATPase"/>
</dbReference>
<evidence type="ECO:0000256" key="2">
    <source>
        <dbReference type="ARBA" id="ARBA00022448"/>
    </source>
</evidence>
<keyword evidence="5" id="KW-0046">Antibiotic resistance</keyword>
<accession>A0ABV6C4L5</accession>
<protein>
    <submittedName>
        <fullName evidence="7">ABC transporter ATP-binding protein</fullName>
    </submittedName>
</protein>
<dbReference type="InterPro" id="IPR017871">
    <property type="entry name" value="ABC_transporter-like_CS"/>
</dbReference>
<dbReference type="EMBL" id="JBHLYQ010000126">
    <property type="protein sequence ID" value="MFC0082638.1"/>
    <property type="molecule type" value="Genomic_DNA"/>
</dbReference>
<evidence type="ECO:0000313" key="7">
    <source>
        <dbReference type="EMBL" id="MFC0082638.1"/>
    </source>
</evidence>
<sequence length="286" mass="29960">MPDPVVPHGPPGPGDPAVSVEGLVVRYGHRTAVNDLSFEARPGEVFAILGPNGAGKTSTVETLEGYRVPTGGRVRVLGLDPRADHAALVARIGVMLQGGGLYPSLTPRQALWLFAHLYPDPLDPAALLRRLGLEAVARTPVRRLSGGERQRLSLALALVGRPEVLFLDEPTAGVDPEGRLVVRSLVAEERDRGCCVVLTTHELAEAEHLADRVLILVDGKAAAEGSLEELRGTVAEAAIAFAAPPGLPRSDLDQLAGACGVPGGAVREVEPGRYEVGAEPTPARLA</sequence>
<gene>
    <name evidence="7" type="ORF">ACFFRE_10890</name>
</gene>
<evidence type="ECO:0000256" key="4">
    <source>
        <dbReference type="ARBA" id="ARBA00022840"/>
    </source>
</evidence>
<keyword evidence="4 7" id="KW-0067">ATP-binding</keyword>
<name>A0ABV6C4L5_9ACTN</name>
<evidence type="ECO:0000259" key="6">
    <source>
        <dbReference type="PROSITE" id="PS50893"/>
    </source>
</evidence>
<dbReference type="PROSITE" id="PS50893">
    <property type="entry name" value="ABC_TRANSPORTER_2"/>
    <property type="match status" value="1"/>
</dbReference>
<dbReference type="PROSITE" id="PS00211">
    <property type="entry name" value="ABC_TRANSPORTER_1"/>
    <property type="match status" value="1"/>
</dbReference>
<evidence type="ECO:0000313" key="8">
    <source>
        <dbReference type="Proteomes" id="UP001589788"/>
    </source>
</evidence>
<organism evidence="7 8">
    <name type="scientific">Aciditerrimonas ferrireducens</name>
    <dbReference type="NCBI Taxonomy" id="667306"/>
    <lineage>
        <taxon>Bacteria</taxon>
        <taxon>Bacillati</taxon>
        <taxon>Actinomycetota</taxon>
        <taxon>Acidimicrobiia</taxon>
        <taxon>Acidimicrobiales</taxon>
        <taxon>Acidimicrobiaceae</taxon>
        <taxon>Aciditerrimonas</taxon>
    </lineage>
</organism>
<proteinExistence type="predicted"/>
<comment type="caution">
    <text evidence="7">The sequence shown here is derived from an EMBL/GenBank/DDBJ whole genome shotgun (WGS) entry which is preliminary data.</text>
</comment>
<dbReference type="SUPFAM" id="SSF52540">
    <property type="entry name" value="P-loop containing nucleoside triphosphate hydrolases"/>
    <property type="match status" value="1"/>
</dbReference>
<dbReference type="RefSeq" id="WP_377790253.1">
    <property type="nucleotide sequence ID" value="NZ_JBHLYQ010000126.1"/>
</dbReference>
<dbReference type="InterPro" id="IPR050763">
    <property type="entry name" value="ABC_transporter_ATP-binding"/>
</dbReference>
<dbReference type="GO" id="GO:0005524">
    <property type="term" value="F:ATP binding"/>
    <property type="evidence" value="ECO:0007669"/>
    <property type="project" value="UniProtKB-KW"/>
</dbReference>
<reference evidence="7 8" key="1">
    <citation type="submission" date="2024-09" db="EMBL/GenBank/DDBJ databases">
        <authorList>
            <person name="Sun Q."/>
            <person name="Mori K."/>
        </authorList>
    </citation>
    <scope>NUCLEOTIDE SEQUENCE [LARGE SCALE GENOMIC DNA]</scope>
    <source>
        <strain evidence="7 8">JCM 15389</strain>
    </source>
</reference>
<dbReference type="Pfam" id="PF00005">
    <property type="entry name" value="ABC_tran"/>
    <property type="match status" value="1"/>
</dbReference>
<keyword evidence="2" id="KW-0813">Transport</keyword>
<keyword evidence="3" id="KW-0547">Nucleotide-binding</keyword>
<keyword evidence="8" id="KW-1185">Reference proteome</keyword>